<feature type="transmembrane region" description="Helical" evidence="10">
    <location>
        <begin position="190"/>
        <end position="213"/>
    </location>
</feature>
<protein>
    <recommendedName>
        <fullName evidence="9">Multidrug-efflux transporter</fullName>
    </recommendedName>
</protein>
<evidence type="ECO:0000256" key="10">
    <source>
        <dbReference type="SAM" id="Phobius"/>
    </source>
</evidence>
<comment type="caution">
    <text evidence="11">The sequence shown here is derived from an EMBL/GenBank/DDBJ whole genome shotgun (WGS) entry which is preliminary data.</text>
</comment>
<keyword evidence="2" id="KW-0813">Transport</keyword>
<dbReference type="PANTHER" id="PTHR43298">
    <property type="entry name" value="MULTIDRUG RESISTANCE PROTEIN NORM-RELATED"/>
    <property type="match status" value="1"/>
</dbReference>
<keyword evidence="6 10" id="KW-1133">Transmembrane helix</keyword>
<keyword evidence="5 10" id="KW-0812">Transmembrane</keyword>
<evidence type="ECO:0000256" key="5">
    <source>
        <dbReference type="ARBA" id="ARBA00022692"/>
    </source>
</evidence>
<evidence type="ECO:0000256" key="9">
    <source>
        <dbReference type="ARBA" id="ARBA00031636"/>
    </source>
</evidence>
<organism evidence="11 12">
    <name type="scientific">Akkermansia muciniphila</name>
    <dbReference type="NCBI Taxonomy" id="239935"/>
    <lineage>
        <taxon>Bacteria</taxon>
        <taxon>Pseudomonadati</taxon>
        <taxon>Verrucomicrobiota</taxon>
        <taxon>Verrucomicrobiia</taxon>
        <taxon>Verrucomicrobiales</taxon>
        <taxon>Akkermansiaceae</taxon>
        <taxon>Akkermansia</taxon>
    </lineage>
</organism>
<gene>
    <name evidence="11" type="ORF">CXU22_03820</name>
</gene>
<evidence type="ECO:0000313" key="12">
    <source>
        <dbReference type="Proteomes" id="UP000236000"/>
    </source>
</evidence>
<dbReference type="InterPro" id="IPR048279">
    <property type="entry name" value="MdtK-like"/>
</dbReference>
<evidence type="ECO:0000256" key="3">
    <source>
        <dbReference type="ARBA" id="ARBA00022449"/>
    </source>
</evidence>
<feature type="transmembrane region" description="Helical" evidence="10">
    <location>
        <begin position="386"/>
        <end position="410"/>
    </location>
</feature>
<dbReference type="GO" id="GO:0006811">
    <property type="term" value="P:monoatomic ion transport"/>
    <property type="evidence" value="ECO:0007669"/>
    <property type="project" value="UniProtKB-KW"/>
</dbReference>
<feature type="transmembrane region" description="Helical" evidence="10">
    <location>
        <begin position="87"/>
        <end position="112"/>
    </location>
</feature>
<dbReference type="RefSeq" id="WP_102712999.1">
    <property type="nucleotide sequence ID" value="NZ_CABMLK010000003.1"/>
</dbReference>
<feature type="transmembrane region" description="Helical" evidence="10">
    <location>
        <begin position="281"/>
        <end position="301"/>
    </location>
</feature>
<feature type="transmembrane region" description="Helical" evidence="10">
    <location>
        <begin position="233"/>
        <end position="261"/>
    </location>
</feature>
<evidence type="ECO:0000256" key="6">
    <source>
        <dbReference type="ARBA" id="ARBA00022989"/>
    </source>
</evidence>
<keyword evidence="7" id="KW-0406">Ion transport</keyword>
<accession>A0A2N8HFP5</accession>
<keyword evidence="3" id="KW-0050">Antiport</keyword>
<evidence type="ECO:0000256" key="1">
    <source>
        <dbReference type="ARBA" id="ARBA00004651"/>
    </source>
</evidence>
<proteinExistence type="predicted"/>
<dbReference type="CDD" id="cd13138">
    <property type="entry name" value="MATE_yoeA_like"/>
    <property type="match status" value="1"/>
</dbReference>
<feature type="transmembrane region" description="Helical" evidence="10">
    <location>
        <begin position="354"/>
        <end position="374"/>
    </location>
</feature>
<keyword evidence="4" id="KW-1003">Cell membrane</keyword>
<evidence type="ECO:0000256" key="8">
    <source>
        <dbReference type="ARBA" id="ARBA00023136"/>
    </source>
</evidence>
<feature type="transmembrane region" description="Helical" evidence="10">
    <location>
        <begin position="132"/>
        <end position="151"/>
    </location>
</feature>
<dbReference type="GO" id="GO:0042910">
    <property type="term" value="F:xenobiotic transmembrane transporter activity"/>
    <property type="evidence" value="ECO:0007669"/>
    <property type="project" value="InterPro"/>
</dbReference>
<feature type="transmembrane region" description="Helical" evidence="10">
    <location>
        <begin position="163"/>
        <end position="184"/>
    </location>
</feature>
<dbReference type="EMBL" id="PJKA01000006">
    <property type="protein sequence ID" value="PNC19076.1"/>
    <property type="molecule type" value="Genomic_DNA"/>
</dbReference>
<dbReference type="InterPro" id="IPR002528">
    <property type="entry name" value="MATE_fam"/>
</dbReference>
<feature type="transmembrane region" description="Helical" evidence="10">
    <location>
        <begin position="12"/>
        <end position="31"/>
    </location>
</feature>
<dbReference type="PIRSF" id="PIRSF006603">
    <property type="entry name" value="DinF"/>
    <property type="match status" value="1"/>
</dbReference>
<dbReference type="Pfam" id="PF01554">
    <property type="entry name" value="MatE"/>
    <property type="match status" value="2"/>
</dbReference>
<feature type="transmembrane region" description="Helical" evidence="10">
    <location>
        <begin position="313"/>
        <end position="334"/>
    </location>
</feature>
<dbReference type="OrthoDB" id="9776324at2"/>
<evidence type="ECO:0000256" key="4">
    <source>
        <dbReference type="ARBA" id="ARBA00022475"/>
    </source>
</evidence>
<dbReference type="NCBIfam" id="TIGR00797">
    <property type="entry name" value="matE"/>
    <property type="match status" value="1"/>
</dbReference>
<dbReference type="GO" id="GO:0005886">
    <property type="term" value="C:plasma membrane"/>
    <property type="evidence" value="ECO:0007669"/>
    <property type="project" value="UniProtKB-SubCell"/>
</dbReference>
<name>A0A2N8HFP5_9BACT</name>
<feature type="transmembrane region" description="Helical" evidence="10">
    <location>
        <begin position="416"/>
        <end position="435"/>
    </location>
</feature>
<feature type="transmembrane region" description="Helical" evidence="10">
    <location>
        <begin position="47"/>
        <end position="75"/>
    </location>
</feature>
<reference evidence="11 12" key="1">
    <citation type="journal article" date="2017" name="BMC Genomics">
        <title>Genome sequencing of 39 Akkermansia muciniphila isolates reveals its population structure, genomic and functional diverisity, and global distribution in mammalian gut microbiotas.</title>
        <authorList>
            <person name="Guo X."/>
            <person name="Li S."/>
            <person name="Zhang J."/>
            <person name="Wu F."/>
            <person name="Li X."/>
            <person name="Wu D."/>
            <person name="Zhang M."/>
            <person name="Ou Z."/>
            <person name="Jie Z."/>
            <person name="Yan Q."/>
            <person name="Li P."/>
            <person name="Yi J."/>
            <person name="Peng Y."/>
        </authorList>
    </citation>
    <scope>NUCLEOTIDE SEQUENCE [LARGE SCALE GENOMIC DNA]</scope>
    <source>
        <strain evidence="11 12">GP24</strain>
    </source>
</reference>
<dbReference type="AlphaFoldDB" id="A0A2N8HFP5"/>
<evidence type="ECO:0000313" key="11">
    <source>
        <dbReference type="EMBL" id="PNC19076.1"/>
    </source>
</evidence>
<dbReference type="Proteomes" id="UP000236000">
    <property type="component" value="Unassembled WGS sequence"/>
</dbReference>
<evidence type="ECO:0000256" key="7">
    <source>
        <dbReference type="ARBA" id="ARBA00023065"/>
    </source>
</evidence>
<evidence type="ECO:0000256" key="2">
    <source>
        <dbReference type="ARBA" id="ARBA00022448"/>
    </source>
</evidence>
<dbReference type="InterPro" id="IPR050222">
    <property type="entry name" value="MATE_MdtK"/>
</dbReference>
<dbReference type="GO" id="GO:0015297">
    <property type="term" value="F:antiporter activity"/>
    <property type="evidence" value="ECO:0007669"/>
    <property type="project" value="UniProtKB-KW"/>
</dbReference>
<comment type="subcellular location">
    <subcellularLocation>
        <location evidence="1">Cell membrane</location>
        <topology evidence="1">Multi-pass membrane protein</topology>
    </subcellularLocation>
</comment>
<sequence>MTKTLTSGNPAKLIFLFTIPLLIGNLFQQLYNMADTLIVGRTLGVEALAAVGCTGGLMFFILGFVIGFTAGLAIITAQRFGAGRRRAVRRSFAVCIVLSSVMTVLLTAVSVIFARPVLELLQTPPEILDAAYAYIIVISWGIGAAMLFNLLSNVLRALGDSRTPLYFLVLACVLNIALDLALILRFGMGPAGAAVATVASQLVAGLCCTAYVFKRFPILRLTRADWNMSRRYLWAHIRVALPMGFQASIIAIGAILVQFALNRLGAQAVAAFSAAQKIDMVATLPMMSFGITMATYVAQNYGARNLARIRQGVLQCNLMSVGFSIAIAAVNIAWGPELIRLFVGDGEREVVNLAQTYLNINASMYWVLALLFVFRYTLQGLGQSIVPTFAGVMELCMRALAAVILARYLGFTGASMASPAAWIGSCVPLAIAYYFTSKKMARAIRQPFPECCGEEPETARQAA</sequence>
<dbReference type="PANTHER" id="PTHR43298:SF2">
    <property type="entry name" value="FMN_FAD EXPORTER YEEO-RELATED"/>
    <property type="match status" value="1"/>
</dbReference>
<keyword evidence="8 10" id="KW-0472">Membrane</keyword>